<sequence length="348" mass="38125">MELGAGEEIIVAGHTRAPLVDPEIVEEADVFGQNIVTLVRDKFPSPCLNGQDHFDREAIENCKLDHGRMVSLIATNGPEESRRLGGILQVLQSRGLQSVNGLPNVLFVDLSDIFVSLPDNPARETLIKSLGKAALVKLLTSLRDNGIDVREYPKFTDAFQFEQALDQELGLSSPFSFGNIFFEVVKELGIGERKGFLKGRKSVHVFPLFQFGEHVLPYSNSAVLPPQVSDLSLTPETSAEVVKAYQFASIVGTFGGGSGWDRDGYGPFGRMIILPEVVTYALSSVARPGSGQFSANLTSSIQAATGHNIRQQEHVIDRIRGSFPVMFDRMTREPAERLGDLSQQGRPR</sequence>
<reference evidence="1 2" key="1">
    <citation type="journal article" date="2016" name="Nat. Commun.">
        <title>Thousands of microbial genomes shed light on interconnected biogeochemical processes in an aquifer system.</title>
        <authorList>
            <person name="Anantharaman K."/>
            <person name="Brown C.T."/>
            <person name="Hug L.A."/>
            <person name="Sharon I."/>
            <person name="Castelle C.J."/>
            <person name="Probst A.J."/>
            <person name="Thomas B.C."/>
            <person name="Singh A."/>
            <person name="Wilkins M.J."/>
            <person name="Karaoz U."/>
            <person name="Brodie E.L."/>
            <person name="Williams K.H."/>
            <person name="Hubbard S.S."/>
            <person name="Banfield J.F."/>
        </authorList>
    </citation>
    <scope>NUCLEOTIDE SEQUENCE [LARGE SCALE GENOMIC DNA]</scope>
</reference>
<dbReference type="AlphaFoldDB" id="A0A1F7HKU8"/>
<dbReference type="Proteomes" id="UP000178098">
    <property type="component" value="Unassembled WGS sequence"/>
</dbReference>
<proteinExistence type="predicted"/>
<evidence type="ECO:0000313" key="2">
    <source>
        <dbReference type="Proteomes" id="UP000178098"/>
    </source>
</evidence>
<accession>A0A1F7HKU8</accession>
<comment type="caution">
    <text evidence="1">The sequence shown here is derived from an EMBL/GenBank/DDBJ whole genome shotgun (WGS) entry which is preliminary data.</text>
</comment>
<name>A0A1F7HKU8_9BACT</name>
<protein>
    <submittedName>
        <fullName evidence="1">Uncharacterized protein</fullName>
    </submittedName>
</protein>
<dbReference type="EMBL" id="MFZT01000013">
    <property type="protein sequence ID" value="OGK31606.1"/>
    <property type="molecule type" value="Genomic_DNA"/>
</dbReference>
<evidence type="ECO:0000313" key="1">
    <source>
        <dbReference type="EMBL" id="OGK31606.1"/>
    </source>
</evidence>
<gene>
    <name evidence="1" type="ORF">A3D08_03400</name>
</gene>
<organism evidence="1 2">
    <name type="scientific">Candidatus Roizmanbacteria bacterium RIFCSPHIGHO2_02_FULL_43_11</name>
    <dbReference type="NCBI Taxonomy" id="1802043"/>
    <lineage>
        <taxon>Bacteria</taxon>
        <taxon>Candidatus Roizmaniibacteriota</taxon>
    </lineage>
</organism>